<proteinExistence type="predicted"/>
<protein>
    <submittedName>
        <fullName evidence="1">Uncharacterized protein</fullName>
    </submittedName>
</protein>
<evidence type="ECO:0000313" key="2">
    <source>
        <dbReference type="Proteomes" id="UP001601197"/>
    </source>
</evidence>
<dbReference type="EMBL" id="JBIAFJ010000004">
    <property type="protein sequence ID" value="MFE9169341.1"/>
    <property type="molecule type" value="Genomic_DNA"/>
</dbReference>
<dbReference type="RefSeq" id="WP_199880913.1">
    <property type="nucleotide sequence ID" value="NZ_JBIAFJ010000004.1"/>
</dbReference>
<name>A0ABW6KNH3_9ACTN</name>
<comment type="caution">
    <text evidence="1">The sequence shown here is derived from an EMBL/GenBank/DDBJ whole genome shotgun (WGS) entry which is preliminary data.</text>
</comment>
<accession>A0ABW6KNH3</accession>
<dbReference type="Proteomes" id="UP001601197">
    <property type="component" value="Unassembled WGS sequence"/>
</dbReference>
<organism evidence="1 2">
    <name type="scientific">Streptomyces kebangsaanensis</name>
    <dbReference type="NCBI Taxonomy" id="864058"/>
    <lineage>
        <taxon>Bacteria</taxon>
        <taxon>Bacillati</taxon>
        <taxon>Actinomycetota</taxon>
        <taxon>Actinomycetes</taxon>
        <taxon>Kitasatosporales</taxon>
        <taxon>Streptomycetaceae</taxon>
        <taxon>Streptomyces</taxon>
    </lineage>
</organism>
<sequence length="51" mass="5422">MPGLNLFETFCAAFAAVQSVKFCVRSAHSTVTEKYDGGAAHTACGRLWEAA</sequence>
<reference evidence="1 2" key="1">
    <citation type="submission" date="2024-10" db="EMBL/GenBank/DDBJ databases">
        <title>The Natural Products Discovery Center: Release of the First 8490 Sequenced Strains for Exploring Actinobacteria Biosynthetic Diversity.</title>
        <authorList>
            <person name="Kalkreuter E."/>
            <person name="Kautsar S.A."/>
            <person name="Yang D."/>
            <person name="Bader C.D."/>
            <person name="Teijaro C.N."/>
            <person name="Fluegel L."/>
            <person name="Davis C.M."/>
            <person name="Simpson J.R."/>
            <person name="Lauterbach L."/>
            <person name="Steele A.D."/>
            <person name="Gui C."/>
            <person name="Meng S."/>
            <person name="Li G."/>
            <person name="Viehrig K."/>
            <person name="Ye F."/>
            <person name="Su P."/>
            <person name="Kiefer A.F."/>
            <person name="Nichols A."/>
            <person name="Cepeda A.J."/>
            <person name="Yan W."/>
            <person name="Fan B."/>
            <person name="Jiang Y."/>
            <person name="Adhikari A."/>
            <person name="Zheng C.-J."/>
            <person name="Schuster L."/>
            <person name="Cowan T.M."/>
            <person name="Smanski M.J."/>
            <person name="Chevrette M.G."/>
            <person name="De Carvalho L.P.S."/>
            <person name="Shen B."/>
        </authorList>
    </citation>
    <scope>NUCLEOTIDE SEQUENCE [LARGE SCALE GENOMIC DNA]</scope>
    <source>
        <strain evidence="1 2">NPDC007147</strain>
    </source>
</reference>
<gene>
    <name evidence="1" type="ORF">ACFYNZ_07415</name>
</gene>
<keyword evidence="2" id="KW-1185">Reference proteome</keyword>
<evidence type="ECO:0000313" key="1">
    <source>
        <dbReference type="EMBL" id="MFE9169341.1"/>
    </source>
</evidence>